<dbReference type="AlphaFoldDB" id="A0AAJ1MJ95"/>
<comment type="caution">
    <text evidence="1">The sequence shown here is derived from an EMBL/GenBank/DDBJ whole genome shotgun (WGS) entry which is preliminary data.</text>
</comment>
<evidence type="ECO:0000313" key="2">
    <source>
        <dbReference type="Proteomes" id="UP001221217"/>
    </source>
</evidence>
<organism evidence="1 2">
    <name type="scientific">Candidatus Thalassospirochaeta sargassi</name>
    <dbReference type="NCBI Taxonomy" id="3119039"/>
    <lineage>
        <taxon>Bacteria</taxon>
        <taxon>Pseudomonadati</taxon>
        <taxon>Spirochaetota</taxon>
        <taxon>Spirochaetia</taxon>
        <taxon>Spirochaetales</taxon>
        <taxon>Spirochaetaceae</taxon>
        <taxon>Candidatus Thalassospirochaeta</taxon>
    </lineage>
</organism>
<evidence type="ECO:0000313" key="1">
    <source>
        <dbReference type="EMBL" id="MDC7225646.1"/>
    </source>
</evidence>
<reference evidence="1 2" key="1">
    <citation type="submission" date="2022-12" db="EMBL/GenBank/DDBJ databases">
        <title>Metagenome assembled genome from gulf of manar.</title>
        <authorList>
            <person name="Kohli P."/>
            <person name="Pk S."/>
            <person name="Venkata Ramana C."/>
            <person name="Sasikala C."/>
        </authorList>
    </citation>
    <scope>NUCLEOTIDE SEQUENCE [LARGE SCALE GENOMIC DNA]</scope>
    <source>
        <strain evidence="1">JB008</strain>
    </source>
</reference>
<name>A0AAJ1MJ95_9SPIO</name>
<dbReference type="Proteomes" id="UP001221217">
    <property type="component" value="Unassembled WGS sequence"/>
</dbReference>
<gene>
    <name evidence="1" type="ORF">PQJ61_02650</name>
</gene>
<dbReference type="EMBL" id="JAQQAL010000008">
    <property type="protein sequence ID" value="MDC7225646.1"/>
    <property type="molecule type" value="Genomic_DNA"/>
</dbReference>
<sequence length="151" mass="17850">MASKIHYEEDIFLLKEMLRTLRRGCLISIDSSIFLEYTVNQLLFISKALKELYSTISEANYIKSPEQIRNLLRVSSGFRELLNDLINERLKFSEFTRSYTEDFRTIEAEHIKESARIKELLLSLSDEEENEDLVSEEEFMFLFQDSGDEEE</sequence>
<accession>A0AAJ1MJ95</accession>
<protein>
    <submittedName>
        <fullName evidence="1">Uncharacterized protein</fullName>
    </submittedName>
</protein>
<proteinExistence type="predicted"/>